<gene>
    <name evidence="2" type="ORF">E1757_28565</name>
</gene>
<feature type="domain" description="Xylose isomerase-like TIM barrel" evidence="1">
    <location>
        <begin position="25"/>
        <end position="271"/>
    </location>
</feature>
<organism evidence="2 3">
    <name type="scientific">Paenibacillus piri</name>
    <dbReference type="NCBI Taxonomy" id="2547395"/>
    <lineage>
        <taxon>Bacteria</taxon>
        <taxon>Bacillati</taxon>
        <taxon>Bacillota</taxon>
        <taxon>Bacilli</taxon>
        <taxon>Bacillales</taxon>
        <taxon>Paenibacillaceae</taxon>
        <taxon>Paenibacillus</taxon>
    </lineage>
</organism>
<evidence type="ECO:0000313" key="3">
    <source>
        <dbReference type="Proteomes" id="UP000295636"/>
    </source>
</evidence>
<name>A0A4R5KEK0_9BACL</name>
<keyword evidence="3" id="KW-1185">Reference proteome</keyword>
<comment type="caution">
    <text evidence="2">The sequence shown here is derived from an EMBL/GenBank/DDBJ whole genome shotgun (WGS) entry which is preliminary data.</text>
</comment>
<dbReference type="PANTHER" id="PTHR12110:SF53">
    <property type="entry name" value="BLR5974 PROTEIN"/>
    <property type="match status" value="1"/>
</dbReference>
<dbReference type="Proteomes" id="UP000295636">
    <property type="component" value="Unassembled WGS sequence"/>
</dbReference>
<keyword evidence="2" id="KW-0413">Isomerase</keyword>
<dbReference type="Pfam" id="PF01261">
    <property type="entry name" value="AP_endonuc_2"/>
    <property type="match status" value="1"/>
</dbReference>
<sequence length="297" mass="33464">MKIGLSTYSLLPAIKAGEMSVLDVIQWIADNGGEHMEIVPYGFTLVDNPELADSVRERAKSVGIELSNYSMPANFVQGTEEAFEAEVARVKQHVDLVARLGMKHMRHDVTAFTIRPEQMTIGWFENSLPHIVQGSRLIADYAARYGITTTIENHGFSVQASDRVQRVLLAVDRPNFKTTLDVGNFMCVDESSIIGVKKNLPYASLIHFKDFYFRPYDQPPGGGDWFRTAHGNYLRGAIIGHGDIDIRRVVKLIKESGYNGYATIEFEGMEECRLGSKIGMDNLRRFWEEDKVRVTVL</sequence>
<dbReference type="InterPro" id="IPR050312">
    <property type="entry name" value="IolE/XylAMocC-like"/>
</dbReference>
<reference evidence="2 3" key="1">
    <citation type="submission" date="2019-03" db="EMBL/GenBank/DDBJ databases">
        <title>This is whole genome sequence of Paenibacillus sp MS74 strain.</title>
        <authorList>
            <person name="Trinh H.N."/>
        </authorList>
    </citation>
    <scope>NUCLEOTIDE SEQUENCE [LARGE SCALE GENOMIC DNA]</scope>
    <source>
        <strain evidence="2 3">MS74</strain>
    </source>
</reference>
<evidence type="ECO:0000259" key="1">
    <source>
        <dbReference type="Pfam" id="PF01261"/>
    </source>
</evidence>
<accession>A0A4R5KEK0</accession>
<dbReference type="EMBL" id="SMRT01000018">
    <property type="protein sequence ID" value="TDF93018.1"/>
    <property type="molecule type" value="Genomic_DNA"/>
</dbReference>
<dbReference type="PANTHER" id="PTHR12110">
    <property type="entry name" value="HYDROXYPYRUVATE ISOMERASE"/>
    <property type="match status" value="1"/>
</dbReference>
<dbReference type="SUPFAM" id="SSF51658">
    <property type="entry name" value="Xylose isomerase-like"/>
    <property type="match status" value="1"/>
</dbReference>
<dbReference type="InterPro" id="IPR013022">
    <property type="entry name" value="Xyl_isomerase-like_TIM-brl"/>
</dbReference>
<dbReference type="InterPro" id="IPR036237">
    <property type="entry name" value="Xyl_isomerase-like_sf"/>
</dbReference>
<dbReference type="Gene3D" id="3.20.20.150">
    <property type="entry name" value="Divalent-metal-dependent TIM barrel enzymes"/>
    <property type="match status" value="1"/>
</dbReference>
<dbReference type="OrthoDB" id="256906at2"/>
<dbReference type="AlphaFoldDB" id="A0A4R5KEK0"/>
<dbReference type="RefSeq" id="WP_133234626.1">
    <property type="nucleotide sequence ID" value="NZ_SMRT01000018.1"/>
</dbReference>
<proteinExistence type="predicted"/>
<protein>
    <submittedName>
        <fullName evidence="2">Sugar phosphate isomerase/epimerase</fullName>
    </submittedName>
</protein>
<evidence type="ECO:0000313" key="2">
    <source>
        <dbReference type="EMBL" id="TDF93018.1"/>
    </source>
</evidence>
<dbReference type="GO" id="GO:0016853">
    <property type="term" value="F:isomerase activity"/>
    <property type="evidence" value="ECO:0007669"/>
    <property type="project" value="UniProtKB-KW"/>
</dbReference>